<accession>A0ABX6EPA3</accession>
<reference evidence="12 13" key="2">
    <citation type="submission" date="2019-11" db="EMBL/GenBank/DDBJ databases">
        <authorList>
            <person name="Lu H."/>
        </authorList>
    </citation>
    <scope>NUCLEOTIDE SEQUENCE [LARGE SCALE GENOMIC DNA]</scope>
    <source>
        <strain evidence="12 13">FIM1</strain>
    </source>
</reference>
<dbReference type="EMBL" id="CP015054">
    <property type="protein sequence ID" value="QGN13411.1"/>
    <property type="molecule type" value="Genomic_DNA"/>
</dbReference>
<keyword evidence="8 11" id="KW-1133">Transmembrane helix</keyword>
<evidence type="ECO:0000256" key="6">
    <source>
        <dbReference type="ARBA" id="ARBA00022824"/>
    </source>
</evidence>
<comment type="subcellular location">
    <subcellularLocation>
        <location evidence="1">Endoplasmic reticulum membrane</location>
        <topology evidence="1">Multi-pass membrane protein</topology>
    </subcellularLocation>
</comment>
<evidence type="ECO:0000256" key="2">
    <source>
        <dbReference type="ARBA" id="ARBA00010604"/>
    </source>
</evidence>
<evidence type="ECO:0000256" key="10">
    <source>
        <dbReference type="ARBA" id="ARBA00023136"/>
    </source>
</evidence>
<evidence type="ECO:0000256" key="4">
    <source>
        <dbReference type="ARBA" id="ARBA00022448"/>
    </source>
</evidence>
<gene>
    <name evidence="12" type="primary">SEC62</name>
    <name evidence="12" type="ORF">FIM1_48</name>
</gene>
<dbReference type="PANTHER" id="PTHR12443:SF9">
    <property type="entry name" value="TRANSLOCATION PROTEIN SEC62"/>
    <property type="match status" value="1"/>
</dbReference>
<evidence type="ECO:0000256" key="7">
    <source>
        <dbReference type="ARBA" id="ARBA00022927"/>
    </source>
</evidence>
<dbReference type="PANTHER" id="PTHR12443">
    <property type="entry name" value="TRANSLOCATION PROTEIN SEC62"/>
    <property type="match status" value="1"/>
</dbReference>
<evidence type="ECO:0000256" key="3">
    <source>
        <dbReference type="ARBA" id="ARBA00021257"/>
    </source>
</evidence>
<keyword evidence="5 11" id="KW-0812">Transmembrane</keyword>
<evidence type="ECO:0000313" key="13">
    <source>
        <dbReference type="Proteomes" id="UP000422736"/>
    </source>
</evidence>
<proteinExistence type="inferred from homology"/>
<keyword evidence="10 11" id="KW-0472">Membrane</keyword>
<name>A0ABX6EPA3_KLUMA</name>
<dbReference type="Pfam" id="PF03839">
    <property type="entry name" value="Sec62"/>
    <property type="match status" value="1"/>
</dbReference>
<dbReference type="Proteomes" id="UP000422736">
    <property type="component" value="Chromosome 1"/>
</dbReference>
<evidence type="ECO:0000256" key="1">
    <source>
        <dbReference type="ARBA" id="ARBA00004477"/>
    </source>
</evidence>
<feature type="transmembrane region" description="Helical" evidence="11">
    <location>
        <begin position="132"/>
        <end position="154"/>
    </location>
</feature>
<dbReference type="NCBIfam" id="TIGR00869">
    <property type="entry name" value="sec62"/>
    <property type="match status" value="1"/>
</dbReference>
<dbReference type="InterPro" id="IPR011553">
    <property type="entry name" value="Sec62_asco"/>
</dbReference>
<comment type="similarity">
    <text evidence="2">Belongs to the SEC62 family.</text>
</comment>
<keyword evidence="4" id="KW-0813">Transport</keyword>
<reference evidence="12 13" key="1">
    <citation type="submission" date="2016-03" db="EMBL/GenBank/DDBJ databases">
        <title>How can Kluyveromyces marxianus grow so fast - potential evolutionary course in Saccharomyces Complex revealed by comparative genomics.</title>
        <authorList>
            <person name="Mo W."/>
            <person name="Lu W."/>
            <person name="Yang X."/>
            <person name="Qi J."/>
            <person name="Lv H."/>
        </authorList>
    </citation>
    <scope>NUCLEOTIDE SEQUENCE [LARGE SCALE GENOMIC DNA]</scope>
    <source>
        <strain evidence="12 13">FIM1</strain>
    </source>
</reference>
<evidence type="ECO:0000256" key="8">
    <source>
        <dbReference type="ARBA" id="ARBA00022989"/>
    </source>
</evidence>
<keyword evidence="9" id="KW-0811">Translocation</keyword>
<evidence type="ECO:0000256" key="9">
    <source>
        <dbReference type="ARBA" id="ARBA00023010"/>
    </source>
</evidence>
<evidence type="ECO:0000256" key="5">
    <source>
        <dbReference type="ARBA" id="ARBA00022692"/>
    </source>
</evidence>
<sequence>MTEPSPESALAIAKLLRTHKELKQRQGLFDSRLVDFFRYKRFIRALQSDQYKSKSNKQPNLYPPVNSDEDARNIFVSLIKTQLVVPAVKLHSHECKEHGLKPNASHPNLLLSDKATLQPDEYYVWSYNPKTIWDYVMVVGIILGVLAFVCYPLWPPYMKRATYYLSLLALGLIGAFFGIAILRFIIYLLSLAAVSEKGGFWLFPNLFEDCGVIDSFKPLYGFGETECYSFLKKQKRKKRSQSKKKK</sequence>
<keyword evidence="13" id="KW-1185">Reference proteome</keyword>
<organism evidence="12 13">
    <name type="scientific">Kluyveromyces marxianus</name>
    <name type="common">Yeast</name>
    <name type="synonym">Candida kefyr</name>
    <dbReference type="NCBI Taxonomy" id="4911"/>
    <lineage>
        <taxon>Eukaryota</taxon>
        <taxon>Fungi</taxon>
        <taxon>Dikarya</taxon>
        <taxon>Ascomycota</taxon>
        <taxon>Saccharomycotina</taxon>
        <taxon>Saccharomycetes</taxon>
        <taxon>Saccharomycetales</taxon>
        <taxon>Saccharomycetaceae</taxon>
        <taxon>Kluyveromyces</taxon>
    </lineage>
</organism>
<protein>
    <recommendedName>
        <fullName evidence="3">Translocation protein SEC62</fullName>
    </recommendedName>
</protein>
<dbReference type="InterPro" id="IPR004728">
    <property type="entry name" value="Sec62"/>
</dbReference>
<evidence type="ECO:0000256" key="11">
    <source>
        <dbReference type="SAM" id="Phobius"/>
    </source>
</evidence>
<evidence type="ECO:0000313" key="12">
    <source>
        <dbReference type="EMBL" id="QGN13411.1"/>
    </source>
</evidence>
<keyword evidence="7" id="KW-0653">Protein transport</keyword>
<feature type="transmembrane region" description="Helical" evidence="11">
    <location>
        <begin position="166"/>
        <end position="189"/>
    </location>
</feature>
<keyword evidence="6" id="KW-0256">Endoplasmic reticulum</keyword>